<keyword evidence="4 6" id="KW-1133">Transmembrane helix</keyword>
<keyword evidence="2" id="KW-1003">Cell membrane</keyword>
<dbReference type="Proteomes" id="UP000197032">
    <property type="component" value="Unassembled WGS sequence"/>
</dbReference>
<evidence type="ECO:0000256" key="2">
    <source>
        <dbReference type="ARBA" id="ARBA00022475"/>
    </source>
</evidence>
<dbReference type="PANTHER" id="PTHR33545">
    <property type="entry name" value="UPF0750 MEMBRANE PROTEIN YITT-RELATED"/>
    <property type="match status" value="1"/>
</dbReference>
<evidence type="ECO:0000256" key="3">
    <source>
        <dbReference type="ARBA" id="ARBA00022692"/>
    </source>
</evidence>
<dbReference type="PANTHER" id="PTHR33545:SF5">
    <property type="entry name" value="UPF0750 MEMBRANE PROTEIN YITT"/>
    <property type="match status" value="1"/>
</dbReference>
<feature type="transmembrane region" description="Helical" evidence="6">
    <location>
        <begin position="7"/>
        <end position="28"/>
    </location>
</feature>
<dbReference type="PIRSF" id="PIRSF006483">
    <property type="entry name" value="Membrane_protein_YitT"/>
    <property type="match status" value="1"/>
</dbReference>
<name>A0A1Z5HV04_9FIRM</name>
<protein>
    <submittedName>
        <fullName evidence="8">Uncharacterized conserved protein</fullName>
    </submittedName>
</protein>
<proteinExistence type="predicted"/>
<evidence type="ECO:0000256" key="4">
    <source>
        <dbReference type="ARBA" id="ARBA00022989"/>
    </source>
</evidence>
<feature type="transmembrane region" description="Helical" evidence="6">
    <location>
        <begin position="147"/>
        <end position="180"/>
    </location>
</feature>
<feature type="transmembrane region" description="Helical" evidence="6">
    <location>
        <begin position="80"/>
        <end position="98"/>
    </location>
</feature>
<organism evidence="8 9">
    <name type="scientific">Calderihabitans maritimus</name>
    <dbReference type="NCBI Taxonomy" id="1246530"/>
    <lineage>
        <taxon>Bacteria</taxon>
        <taxon>Bacillati</taxon>
        <taxon>Bacillota</taxon>
        <taxon>Clostridia</taxon>
        <taxon>Neomoorellales</taxon>
        <taxon>Calderihabitantaceae</taxon>
        <taxon>Calderihabitans</taxon>
    </lineage>
</organism>
<evidence type="ECO:0000259" key="7">
    <source>
        <dbReference type="Pfam" id="PF10035"/>
    </source>
</evidence>
<dbReference type="CDD" id="cd16380">
    <property type="entry name" value="YitT_C"/>
    <property type="match status" value="1"/>
</dbReference>
<dbReference type="InterPro" id="IPR003740">
    <property type="entry name" value="YitT"/>
</dbReference>
<evidence type="ECO:0000313" key="8">
    <source>
        <dbReference type="EMBL" id="GAW93165.1"/>
    </source>
</evidence>
<accession>A0A1Z5HV04</accession>
<gene>
    <name evidence="8" type="ORF">KKC1_23060</name>
</gene>
<dbReference type="GO" id="GO:0005886">
    <property type="term" value="C:plasma membrane"/>
    <property type="evidence" value="ECO:0007669"/>
    <property type="project" value="UniProtKB-SubCell"/>
</dbReference>
<sequence>MRLKVVAEFLGVTAGSLITALGLVFFLIPLKIAAGGVSGLATVVFYVFKWPVGLTMLLINIPLFLLSLRELGIRFGLKTLYGTIALSVFTDLIGPYVTPPTENVLLASVYGGAITGLGMGIVFRAGGSTGGTDLGARLINKFFRISVGQGLLIIDAFVITLAGIVFGIELALYALISLYITSHVIDLVQEGFGYAKAALIISSRHEEIGQAILYQLNRGATVLRGKGLYTNQERDVILTVITRAEVSKVKALVSQIDPRAFVIVTNVHEALGEGFKDITEEVF</sequence>
<reference evidence="9" key="1">
    <citation type="journal article" date="2017" name="Appl. Environ. Microbiol.">
        <title>Genomic Analysis of Calderihabitans maritimus KKC1, a Thermophilic, Hydrogenogenic, Carboxydotrophic Bacterium Isolated from Marine Sediment.</title>
        <authorList>
            <person name="Omae K."/>
            <person name="Yoneda Y."/>
            <person name="Fukuyama Y."/>
            <person name="Yoshida T."/>
            <person name="Sako Y."/>
        </authorList>
    </citation>
    <scope>NUCLEOTIDE SEQUENCE [LARGE SCALE GENOMIC DNA]</scope>
    <source>
        <strain evidence="9">KKC1</strain>
    </source>
</reference>
<dbReference type="EMBL" id="BDGJ01000117">
    <property type="protein sequence ID" value="GAW93165.1"/>
    <property type="molecule type" value="Genomic_DNA"/>
</dbReference>
<comment type="caution">
    <text evidence="8">The sequence shown here is derived from an EMBL/GenBank/DDBJ whole genome shotgun (WGS) entry which is preliminary data.</text>
</comment>
<keyword evidence="5 6" id="KW-0472">Membrane</keyword>
<dbReference type="InterPro" id="IPR051461">
    <property type="entry name" value="UPF0750_membrane"/>
</dbReference>
<feature type="transmembrane region" description="Helical" evidence="6">
    <location>
        <begin position="104"/>
        <end position="126"/>
    </location>
</feature>
<dbReference type="InterPro" id="IPR015867">
    <property type="entry name" value="N-reg_PII/ATP_PRibTrfase_C"/>
</dbReference>
<comment type="subcellular location">
    <subcellularLocation>
        <location evidence="1">Cell membrane</location>
        <topology evidence="1">Multi-pass membrane protein</topology>
    </subcellularLocation>
</comment>
<keyword evidence="3 6" id="KW-0812">Transmembrane</keyword>
<evidence type="ECO:0000256" key="1">
    <source>
        <dbReference type="ARBA" id="ARBA00004651"/>
    </source>
</evidence>
<keyword evidence="9" id="KW-1185">Reference proteome</keyword>
<dbReference type="Gene3D" id="3.30.70.120">
    <property type="match status" value="1"/>
</dbReference>
<dbReference type="Pfam" id="PF02588">
    <property type="entry name" value="YitT_membrane"/>
    <property type="match status" value="1"/>
</dbReference>
<feature type="domain" description="DUF2179" evidence="7">
    <location>
        <begin position="218"/>
        <end position="272"/>
    </location>
</feature>
<dbReference type="Pfam" id="PF10035">
    <property type="entry name" value="DUF2179"/>
    <property type="match status" value="1"/>
</dbReference>
<dbReference type="OrthoDB" id="9779786at2"/>
<evidence type="ECO:0000256" key="5">
    <source>
        <dbReference type="ARBA" id="ARBA00023136"/>
    </source>
</evidence>
<feature type="transmembrane region" description="Helical" evidence="6">
    <location>
        <begin position="48"/>
        <end position="68"/>
    </location>
</feature>
<evidence type="ECO:0000256" key="6">
    <source>
        <dbReference type="SAM" id="Phobius"/>
    </source>
</evidence>
<dbReference type="InterPro" id="IPR019264">
    <property type="entry name" value="DUF2179"/>
</dbReference>
<dbReference type="AlphaFoldDB" id="A0A1Z5HV04"/>
<evidence type="ECO:0000313" key="9">
    <source>
        <dbReference type="Proteomes" id="UP000197032"/>
    </source>
</evidence>